<accession>A0A3B4TUA8</accession>
<dbReference type="Ensembl" id="ENSSDUT00000010056.1">
    <property type="protein sequence ID" value="ENSSDUP00000009866.1"/>
    <property type="gene ID" value="ENSSDUG00000007252.1"/>
</dbReference>
<proteinExistence type="predicted"/>
<protein>
    <submittedName>
        <fullName evidence="2">Uncharacterized protein</fullName>
    </submittedName>
</protein>
<dbReference type="AlphaFoldDB" id="A0A3B4TUA8"/>
<keyword evidence="1" id="KW-0732">Signal</keyword>
<dbReference type="Proteomes" id="UP000261420">
    <property type="component" value="Unplaced"/>
</dbReference>
<evidence type="ECO:0000256" key="1">
    <source>
        <dbReference type="SAM" id="SignalP"/>
    </source>
</evidence>
<evidence type="ECO:0000313" key="3">
    <source>
        <dbReference type="Proteomes" id="UP000261420"/>
    </source>
</evidence>
<feature type="chain" id="PRO_5017347620" evidence="1">
    <location>
        <begin position="21"/>
        <end position="123"/>
    </location>
</feature>
<sequence>FETFRCLLKLLILLPKWLISEHFTLPLTYLILPVHTPATHSFPSKKLSAAPFTTPGRREVCPVRMHQPPLAGGRIALNTSCDRGQCGVLNWHLQQAWRLAPVSRSICCTAIRLHLCIRQTCVS</sequence>
<reference evidence="2" key="2">
    <citation type="submission" date="2025-09" db="UniProtKB">
        <authorList>
            <consortium name="Ensembl"/>
        </authorList>
    </citation>
    <scope>IDENTIFICATION</scope>
</reference>
<feature type="signal peptide" evidence="1">
    <location>
        <begin position="1"/>
        <end position="20"/>
    </location>
</feature>
<name>A0A3B4TUA8_SERDU</name>
<keyword evidence="3" id="KW-1185">Reference proteome</keyword>
<organism evidence="2 3">
    <name type="scientific">Seriola dumerili</name>
    <name type="common">Greater amberjack</name>
    <name type="synonym">Caranx dumerili</name>
    <dbReference type="NCBI Taxonomy" id="41447"/>
    <lineage>
        <taxon>Eukaryota</taxon>
        <taxon>Metazoa</taxon>
        <taxon>Chordata</taxon>
        <taxon>Craniata</taxon>
        <taxon>Vertebrata</taxon>
        <taxon>Euteleostomi</taxon>
        <taxon>Actinopterygii</taxon>
        <taxon>Neopterygii</taxon>
        <taxon>Teleostei</taxon>
        <taxon>Neoteleostei</taxon>
        <taxon>Acanthomorphata</taxon>
        <taxon>Carangaria</taxon>
        <taxon>Carangiformes</taxon>
        <taxon>Carangidae</taxon>
        <taxon>Seriola</taxon>
    </lineage>
</organism>
<reference evidence="2" key="1">
    <citation type="submission" date="2025-08" db="UniProtKB">
        <authorList>
            <consortium name="Ensembl"/>
        </authorList>
    </citation>
    <scope>IDENTIFICATION</scope>
</reference>
<evidence type="ECO:0000313" key="2">
    <source>
        <dbReference type="Ensembl" id="ENSSDUP00000009866.1"/>
    </source>
</evidence>